<evidence type="ECO:0000313" key="13">
    <source>
        <dbReference type="EMBL" id="ASP38809.1"/>
    </source>
</evidence>
<evidence type="ECO:0000256" key="1">
    <source>
        <dbReference type="ARBA" id="ARBA00004571"/>
    </source>
</evidence>
<keyword evidence="9" id="KW-0472">Membrane</keyword>
<gene>
    <name evidence="13" type="ORF">CHH28_09005</name>
</gene>
<evidence type="ECO:0000256" key="2">
    <source>
        <dbReference type="ARBA" id="ARBA00011233"/>
    </source>
</evidence>
<evidence type="ECO:0000256" key="8">
    <source>
        <dbReference type="ARBA" id="ARBA00023114"/>
    </source>
</evidence>
<dbReference type="GO" id="GO:0046930">
    <property type="term" value="C:pore complex"/>
    <property type="evidence" value="ECO:0007669"/>
    <property type="project" value="UniProtKB-KW"/>
</dbReference>
<dbReference type="InterPro" id="IPR033900">
    <property type="entry name" value="Gram_neg_porin_domain"/>
</dbReference>
<dbReference type="Pfam" id="PF13609">
    <property type="entry name" value="Porin_4"/>
    <property type="match status" value="1"/>
</dbReference>
<keyword evidence="7" id="KW-0406">Ion transport</keyword>
<dbReference type="PANTHER" id="PTHR34501:SF9">
    <property type="entry name" value="MAJOR OUTER MEMBRANE PROTEIN P.IA"/>
    <property type="match status" value="1"/>
</dbReference>
<organism evidence="13 14">
    <name type="scientific">Bacterioplanes sanyensis</name>
    <dbReference type="NCBI Taxonomy" id="1249553"/>
    <lineage>
        <taxon>Bacteria</taxon>
        <taxon>Pseudomonadati</taxon>
        <taxon>Pseudomonadota</taxon>
        <taxon>Gammaproteobacteria</taxon>
        <taxon>Oceanospirillales</taxon>
        <taxon>Oceanospirillaceae</taxon>
        <taxon>Bacterioplanes</taxon>
    </lineage>
</organism>
<evidence type="ECO:0000256" key="6">
    <source>
        <dbReference type="ARBA" id="ARBA00022729"/>
    </source>
</evidence>
<dbReference type="KEGG" id="bsan:CHH28_09005"/>
<keyword evidence="10" id="KW-0998">Cell outer membrane</keyword>
<keyword evidence="6" id="KW-0732">Signal</keyword>
<dbReference type="RefSeq" id="WP_094059995.1">
    <property type="nucleotide sequence ID" value="NZ_CP022530.1"/>
</dbReference>
<evidence type="ECO:0000256" key="11">
    <source>
        <dbReference type="SAM" id="MobiDB-lite"/>
    </source>
</evidence>
<evidence type="ECO:0000256" key="10">
    <source>
        <dbReference type="ARBA" id="ARBA00023237"/>
    </source>
</evidence>
<dbReference type="GO" id="GO:0015288">
    <property type="term" value="F:porin activity"/>
    <property type="evidence" value="ECO:0007669"/>
    <property type="project" value="UniProtKB-KW"/>
</dbReference>
<evidence type="ECO:0000256" key="7">
    <source>
        <dbReference type="ARBA" id="ARBA00023065"/>
    </source>
</evidence>
<feature type="region of interest" description="Disordered" evidence="11">
    <location>
        <begin position="85"/>
        <end position="104"/>
    </location>
</feature>
<evidence type="ECO:0000256" key="3">
    <source>
        <dbReference type="ARBA" id="ARBA00022448"/>
    </source>
</evidence>
<keyword evidence="4" id="KW-1134">Transmembrane beta strand</keyword>
<keyword evidence="8" id="KW-0626">Porin</keyword>
<keyword evidence="3" id="KW-0813">Transport</keyword>
<keyword evidence="5" id="KW-0812">Transmembrane</keyword>
<proteinExistence type="predicted"/>
<comment type="subcellular location">
    <subcellularLocation>
        <location evidence="1">Cell outer membrane</location>
        <topology evidence="1">Multi-pass membrane protein</topology>
    </subcellularLocation>
</comment>
<dbReference type="Gene3D" id="2.40.160.10">
    <property type="entry name" value="Porin"/>
    <property type="match status" value="1"/>
</dbReference>
<protein>
    <recommendedName>
        <fullName evidence="12">Porin domain-containing protein</fullName>
    </recommendedName>
</protein>
<dbReference type="OrthoDB" id="8173690at2"/>
<accession>A0A222FJ86</accession>
<feature type="domain" description="Porin" evidence="12">
    <location>
        <begin position="33"/>
        <end position="338"/>
    </location>
</feature>
<sequence length="352" mass="39546">MNHIDRVCCFFVLISLTAQTHSVNNQLDGRPHFYGRIHLALIAEKYRDMNINNEGHNLGIKGKMAITPEQTAFYRLEAQYRNDDETTYDDATPLEPSGTSSKDSASLVVRQAHAGIRDTFGTLIIGRQLNPIHRTYKADRFYRNSGWAQIHAKRIGDALSYGFNHGHLSFLAAVIVDGTDVDNPSRDQQDFDAHVAMGEVTFANVSLAAGHMATKYENCGAKTAETSLGVAYKTPPLHIGLQLEVGTESSFIADSNVRADLNPCVVGYRVEQADFKIADLYMKYRVNRISYTFGYGIREDSPEVGVDLRKSRWVFEGVYHLNKKVLVYLGYSEYNKDAGDTHNTYLGYRFSF</sequence>
<evidence type="ECO:0000256" key="4">
    <source>
        <dbReference type="ARBA" id="ARBA00022452"/>
    </source>
</evidence>
<dbReference type="PANTHER" id="PTHR34501">
    <property type="entry name" value="PROTEIN YDDL-RELATED"/>
    <property type="match status" value="1"/>
</dbReference>
<evidence type="ECO:0000259" key="12">
    <source>
        <dbReference type="Pfam" id="PF13609"/>
    </source>
</evidence>
<dbReference type="GO" id="GO:0006811">
    <property type="term" value="P:monoatomic ion transport"/>
    <property type="evidence" value="ECO:0007669"/>
    <property type="project" value="UniProtKB-KW"/>
</dbReference>
<name>A0A222FJ86_9GAMM</name>
<dbReference type="Proteomes" id="UP000202440">
    <property type="component" value="Chromosome"/>
</dbReference>
<keyword evidence="14" id="KW-1185">Reference proteome</keyword>
<evidence type="ECO:0000256" key="9">
    <source>
        <dbReference type="ARBA" id="ARBA00023136"/>
    </source>
</evidence>
<dbReference type="InterPro" id="IPR050298">
    <property type="entry name" value="Gram-neg_bact_OMP"/>
</dbReference>
<evidence type="ECO:0000313" key="14">
    <source>
        <dbReference type="Proteomes" id="UP000202440"/>
    </source>
</evidence>
<evidence type="ECO:0000256" key="5">
    <source>
        <dbReference type="ARBA" id="ARBA00022692"/>
    </source>
</evidence>
<comment type="subunit">
    <text evidence="2">Homotrimer.</text>
</comment>
<reference evidence="13 14" key="1">
    <citation type="submission" date="2017-07" db="EMBL/GenBank/DDBJ databases">
        <title>Annotated genome sequence of Bacterioplanes sanyensis isolated from Red Sea.</title>
        <authorList>
            <person name="Rehman Z.U."/>
        </authorList>
    </citation>
    <scope>NUCLEOTIDE SEQUENCE [LARGE SCALE GENOMIC DNA]</scope>
    <source>
        <strain evidence="13 14">NV9</strain>
    </source>
</reference>
<dbReference type="GO" id="GO:0009279">
    <property type="term" value="C:cell outer membrane"/>
    <property type="evidence" value="ECO:0007669"/>
    <property type="project" value="UniProtKB-SubCell"/>
</dbReference>
<dbReference type="SUPFAM" id="SSF56935">
    <property type="entry name" value="Porins"/>
    <property type="match status" value="1"/>
</dbReference>
<dbReference type="InterPro" id="IPR023614">
    <property type="entry name" value="Porin_dom_sf"/>
</dbReference>
<dbReference type="AlphaFoldDB" id="A0A222FJ86"/>
<dbReference type="EMBL" id="CP022530">
    <property type="protein sequence ID" value="ASP38809.1"/>
    <property type="molecule type" value="Genomic_DNA"/>
</dbReference>